<dbReference type="EMBL" id="QGNW01000284">
    <property type="protein sequence ID" value="RVW79212.1"/>
    <property type="molecule type" value="Genomic_DNA"/>
</dbReference>
<dbReference type="InterPro" id="IPR001412">
    <property type="entry name" value="aa-tRNA-synth_I_CS"/>
</dbReference>
<comment type="caution">
    <text evidence="10">The sequence shown here is derived from an EMBL/GenBank/DDBJ whole genome shotgun (WGS) entry which is preliminary data.</text>
</comment>
<evidence type="ECO:0000313" key="10">
    <source>
        <dbReference type="EMBL" id="RVW79212.1"/>
    </source>
</evidence>
<keyword evidence="6 9" id="KW-0648">Protein biosynthesis</keyword>
<gene>
    <name evidence="10" type="primary">OVA4_1</name>
    <name evidence="10" type="ORF">CK203_045221</name>
</gene>
<evidence type="ECO:0000256" key="5">
    <source>
        <dbReference type="ARBA" id="ARBA00022840"/>
    </source>
</evidence>
<dbReference type="GO" id="GO:0009791">
    <property type="term" value="P:post-embryonic development"/>
    <property type="evidence" value="ECO:0007669"/>
    <property type="project" value="UniProtKB-ARBA"/>
</dbReference>
<keyword evidence="7 9" id="KW-0030">Aminoacyl-tRNA synthetase</keyword>
<evidence type="ECO:0000256" key="7">
    <source>
        <dbReference type="ARBA" id="ARBA00023146"/>
    </source>
</evidence>
<dbReference type="GO" id="GO:0006436">
    <property type="term" value="P:tryptophanyl-tRNA aminoacylation"/>
    <property type="evidence" value="ECO:0007669"/>
    <property type="project" value="InterPro"/>
</dbReference>
<dbReference type="InterPro" id="IPR014729">
    <property type="entry name" value="Rossmann-like_a/b/a_fold"/>
</dbReference>
<dbReference type="PANTHER" id="PTHR43766:SF1">
    <property type="entry name" value="TRYPTOPHAN--TRNA LIGASE, MITOCHONDRIAL"/>
    <property type="match status" value="1"/>
</dbReference>
<sequence length="371" mass="41042">MGRSVLSHFLNLSNPSPRFTSSLYSLSPNLEVAFGCRENVISSRSSGAIPSKLLKKSGSIDQHCLLNRQIRTGFRCCCSISVSQPAGQESSSSPLRKRIVSGVQPTGTIHLGNYLGAIKNWIPLQNTYDTFFFIVDLHADPSLFSGLGFGCMKVKTLCNTFSLTIHSLLCAKVYMHACYDSDLYGQASVFVQSHVRAHSELMWLLSSATPIGWLNKMIQFKEKSRKVGDENVGVALLTYPVLMASDILLYQTWSSRWSAPPLDLIITLDHSSGSVLKPGSLYQNMELSVPLQSDFVPVGEDQKQHLELTRELAERVNYLYGGRKWKKLGGRGGAIFKVPEPLIPPEGARVMSLTDGCSKVFDIFFLQIIIV</sequence>
<evidence type="ECO:0000256" key="3">
    <source>
        <dbReference type="ARBA" id="ARBA00022598"/>
    </source>
</evidence>
<dbReference type="InterPro" id="IPR002305">
    <property type="entry name" value="aa-tRNA-synth_Ic"/>
</dbReference>
<keyword evidence="5 9" id="KW-0067">ATP-binding</keyword>
<keyword evidence="3 9" id="KW-0436">Ligase</keyword>
<proteinExistence type="inferred from homology"/>
<dbReference type="Pfam" id="PF00579">
    <property type="entry name" value="tRNA-synt_1b"/>
    <property type="match status" value="2"/>
</dbReference>
<dbReference type="InterPro" id="IPR002306">
    <property type="entry name" value="Trp-tRNA-ligase"/>
</dbReference>
<dbReference type="EC" id="6.1.1.2" evidence="2"/>
<protein>
    <recommendedName>
        <fullName evidence="2">tryptophan--tRNA ligase</fullName>
        <ecNumber evidence="2">6.1.1.2</ecNumber>
    </recommendedName>
    <alternativeName>
        <fullName evidence="8">Tryptophanyl-tRNA synthetase</fullName>
    </alternativeName>
</protein>
<dbReference type="AlphaFoldDB" id="A0A438H439"/>
<evidence type="ECO:0000256" key="4">
    <source>
        <dbReference type="ARBA" id="ARBA00022741"/>
    </source>
</evidence>
<comment type="similarity">
    <text evidence="1 9">Belongs to the class-I aminoacyl-tRNA synthetase family.</text>
</comment>
<dbReference type="PROSITE" id="PS00178">
    <property type="entry name" value="AA_TRNA_LIGASE_I"/>
    <property type="match status" value="1"/>
</dbReference>
<evidence type="ECO:0000256" key="6">
    <source>
        <dbReference type="ARBA" id="ARBA00022917"/>
    </source>
</evidence>
<dbReference type="Proteomes" id="UP000288805">
    <property type="component" value="Unassembled WGS sequence"/>
</dbReference>
<dbReference type="PANTHER" id="PTHR43766">
    <property type="entry name" value="TRYPTOPHAN--TRNA LIGASE, MITOCHONDRIAL"/>
    <property type="match status" value="1"/>
</dbReference>
<evidence type="ECO:0000256" key="8">
    <source>
        <dbReference type="ARBA" id="ARBA00030268"/>
    </source>
</evidence>
<evidence type="ECO:0000313" key="11">
    <source>
        <dbReference type="Proteomes" id="UP000288805"/>
    </source>
</evidence>
<dbReference type="SUPFAM" id="SSF52374">
    <property type="entry name" value="Nucleotidylyl transferase"/>
    <property type="match status" value="1"/>
</dbReference>
<accession>A0A438H439</accession>
<dbReference type="PRINTS" id="PR01039">
    <property type="entry name" value="TRNASYNTHTRP"/>
</dbReference>
<keyword evidence="4 9" id="KW-0547">Nucleotide-binding</keyword>
<name>A0A438H439_VITVI</name>
<organism evidence="10 11">
    <name type="scientific">Vitis vinifera</name>
    <name type="common">Grape</name>
    <dbReference type="NCBI Taxonomy" id="29760"/>
    <lineage>
        <taxon>Eukaryota</taxon>
        <taxon>Viridiplantae</taxon>
        <taxon>Streptophyta</taxon>
        <taxon>Embryophyta</taxon>
        <taxon>Tracheophyta</taxon>
        <taxon>Spermatophyta</taxon>
        <taxon>Magnoliopsida</taxon>
        <taxon>eudicotyledons</taxon>
        <taxon>Gunneridae</taxon>
        <taxon>Pentapetalae</taxon>
        <taxon>rosids</taxon>
        <taxon>Vitales</taxon>
        <taxon>Vitaceae</taxon>
        <taxon>Viteae</taxon>
        <taxon>Vitis</taxon>
    </lineage>
</organism>
<dbReference type="Gene3D" id="3.40.50.620">
    <property type="entry name" value="HUPs"/>
    <property type="match status" value="1"/>
</dbReference>
<evidence type="ECO:0000256" key="9">
    <source>
        <dbReference type="RuleBase" id="RU363036"/>
    </source>
</evidence>
<dbReference type="InterPro" id="IPR050203">
    <property type="entry name" value="Trp-tRNA_synthetase"/>
</dbReference>
<dbReference type="GO" id="GO:0048608">
    <property type="term" value="P:reproductive structure development"/>
    <property type="evidence" value="ECO:0007669"/>
    <property type="project" value="UniProtKB-ARBA"/>
</dbReference>
<reference evidence="10 11" key="1">
    <citation type="journal article" date="2018" name="PLoS Genet.">
        <title>Population sequencing reveals clonal diversity and ancestral inbreeding in the grapevine cultivar Chardonnay.</title>
        <authorList>
            <person name="Roach M.J."/>
            <person name="Johnson D.L."/>
            <person name="Bohlmann J."/>
            <person name="van Vuuren H.J."/>
            <person name="Jones S.J."/>
            <person name="Pretorius I.S."/>
            <person name="Schmidt S.A."/>
            <person name="Borneman A.R."/>
        </authorList>
    </citation>
    <scope>NUCLEOTIDE SEQUENCE [LARGE SCALE GENOMIC DNA]</scope>
    <source>
        <strain evidence="11">cv. Chardonnay</strain>
        <tissue evidence="10">Leaf</tissue>
    </source>
</reference>
<evidence type="ECO:0000256" key="2">
    <source>
        <dbReference type="ARBA" id="ARBA00013161"/>
    </source>
</evidence>
<evidence type="ECO:0000256" key="1">
    <source>
        <dbReference type="ARBA" id="ARBA00005594"/>
    </source>
</evidence>
<dbReference type="GO" id="GO:0004830">
    <property type="term" value="F:tryptophan-tRNA ligase activity"/>
    <property type="evidence" value="ECO:0007669"/>
    <property type="project" value="UniProtKB-EC"/>
</dbReference>
<dbReference type="GO" id="GO:0005524">
    <property type="term" value="F:ATP binding"/>
    <property type="evidence" value="ECO:0007669"/>
    <property type="project" value="UniProtKB-KW"/>
</dbReference>